<dbReference type="GO" id="GO:0043023">
    <property type="term" value="F:ribosomal large subunit binding"/>
    <property type="evidence" value="ECO:0007669"/>
    <property type="project" value="TreeGrafter"/>
</dbReference>
<dbReference type="AlphaFoldDB" id="A0A6A5BNL3"/>
<dbReference type="GO" id="GO:0017148">
    <property type="term" value="P:negative regulation of translation"/>
    <property type="evidence" value="ECO:0007669"/>
    <property type="project" value="TreeGrafter"/>
</dbReference>
<name>A0A6A5BNL3_NAEFO</name>
<dbReference type="OrthoDB" id="21330at2759"/>
<gene>
    <name evidence="2" type="ORF">FDP41_005198</name>
</gene>
<protein>
    <recommendedName>
        <fullName evidence="4">Ribosomal silencing factor RsfS</fullName>
    </recommendedName>
</protein>
<dbReference type="NCBIfam" id="TIGR00090">
    <property type="entry name" value="rsfS_iojap_ybeB"/>
    <property type="match status" value="1"/>
</dbReference>
<evidence type="ECO:0000313" key="2">
    <source>
        <dbReference type="EMBL" id="KAF0975871.1"/>
    </source>
</evidence>
<dbReference type="OMA" id="GETDTNW"/>
<dbReference type="EMBL" id="VFQX01000043">
    <property type="protein sequence ID" value="KAF0975871.1"/>
    <property type="molecule type" value="Genomic_DNA"/>
</dbReference>
<reference evidence="2 3" key="1">
    <citation type="journal article" date="2019" name="Sci. Rep.">
        <title>Nanopore sequencing improves the draft genome of the human pathogenic amoeba Naegleria fowleri.</title>
        <authorList>
            <person name="Liechti N."/>
            <person name="Schurch N."/>
            <person name="Bruggmann R."/>
            <person name="Wittwer M."/>
        </authorList>
    </citation>
    <scope>NUCLEOTIDE SEQUENCE [LARGE SCALE GENOMIC DNA]</scope>
    <source>
        <strain evidence="2 3">ATCC 30894</strain>
    </source>
</reference>
<dbReference type="Pfam" id="PF02410">
    <property type="entry name" value="RsfS"/>
    <property type="match status" value="1"/>
</dbReference>
<dbReference type="Proteomes" id="UP000444721">
    <property type="component" value="Unassembled WGS sequence"/>
</dbReference>
<evidence type="ECO:0008006" key="4">
    <source>
        <dbReference type="Google" id="ProtNLM"/>
    </source>
</evidence>
<dbReference type="Gene3D" id="3.30.460.10">
    <property type="entry name" value="Beta Polymerase, domain 2"/>
    <property type="match status" value="1"/>
</dbReference>
<comment type="caution">
    <text evidence="2">The sequence shown here is derived from an EMBL/GenBank/DDBJ whole genome shotgun (WGS) entry which is preliminary data.</text>
</comment>
<dbReference type="InterPro" id="IPR043519">
    <property type="entry name" value="NT_sf"/>
</dbReference>
<dbReference type="VEuPathDB" id="AmoebaDB:FDP41_005198"/>
<keyword evidence="3" id="KW-1185">Reference proteome</keyword>
<organism evidence="2 3">
    <name type="scientific">Naegleria fowleri</name>
    <name type="common">Brain eating amoeba</name>
    <dbReference type="NCBI Taxonomy" id="5763"/>
    <lineage>
        <taxon>Eukaryota</taxon>
        <taxon>Discoba</taxon>
        <taxon>Heterolobosea</taxon>
        <taxon>Tetramitia</taxon>
        <taxon>Eutetramitia</taxon>
        <taxon>Vahlkampfiidae</taxon>
        <taxon>Naegleria</taxon>
    </lineage>
</organism>
<sequence>MLQSGLTRRFFSAASSSRVFSSCSVQFRWNNFTTTFIHHQHETITRDYARKITKKESPGSTEASIDSLLAEYEKRSKHYEAEVVEKKPRKKVKKVSSSSPVTTTTVVEEQSIQDINSIELPHELQQEVEPSSVEIPVVEMPEEFKDRYPEDTLKLLTTEESKRLLTIYEVCELMDKHFGLDLLVMDLSEKCSFAEYLVFVTGSSYRHMKTLAKSVVDALHERQLYKLKPKIEGETDTNWMVVDAGNIVVQVFSPEGRRSYDLERKWAFTTKAEFEPTLEQLSKLMDQDIKKKKKK</sequence>
<dbReference type="PANTHER" id="PTHR21043:SF0">
    <property type="entry name" value="MITOCHONDRIAL ASSEMBLY OF RIBOSOMAL LARGE SUBUNIT PROTEIN 1"/>
    <property type="match status" value="1"/>
</dbReference>
<evidence type="ECO:0000313" key="3">
    <source>
        <dbReference type="Proteomes" id="UP000444721"/>
    </source>
</evidence>
<dbReference type="GeneID" id="68112416"/>
<dbReference type="RefSeq" id="XP_044560584.1">
    <property type="nucleotide sequence ID" value="XM_044708696.1"/>
</dbReference>
<comment type="similarity">
    <text evidence="1">Belongs to the Iojap/RsfS family.</text>
</comment>
<dbReference type="PANTHER" id="PTHR21043">
    <property type="entry name" value="IOJAP SUPERFAMILY ORTHOLOG"/>
    <property type="match status" value="1"/>
</dbReference>
<dbReference type="VEuPathDB" id="AmoebaDB:NF0124380"/>
<dbReference type="GO" id="GO:0090071">
    <property type="term" value="P:negative regulation of ribosome biogenesis"/>
    <property type="evidence" value="ECO:0007669"/>
    <property type="project" value="TreeGrafter"/>
</dbReference>
<dbReference type="VEuPathDB" id="AmoebaDB:NfTy_052360"/>
<dbReference type="InterPro" id="IPR004394">
    <property type="entry name" value="Iojap/RsfS/C7orf30"/>
</dbReference>
<dbReference type="HAMAP" id="MF_01477">
    <property type="entry name" value="Iojap_RsfS"/>
    <property type="match status" value="1"/>
</dbReference>
<evidence type="ECO:0000256" key="1">
    <source>
        <dbReference type="ARBA" id="ARBA00010574"/>
    </source>
</evidence>
<proteinExistence type="inferred from homology"/>
<dbReference type="SUPFAM" id="SSF81301">
    <property type="entry name" value="Nucleotidyltransferase"/>
    <property type="match status" value="1"/>
</dbReference>
<accession>A0A6A5BNL3</accession>